<dbReference type="GO" id="GO:0046690">
    <property type="term" value="P:response to tellurium ion"/>
    <property type="evidence" value="ECO:0007669"/>
    <property type="project" value="InterPro"/>
</dbReference>
<dbReference type="InterPro" id="IPR004537">
    <property type="entry name" value="Tellurite-R_MeTrfase_TehB"/>
</dbReference>
<evidence type="ECO:0000313" key="3">
    <source>
        <dbReference type="EMBL" id="EET45976.1"/>
    </source>
</evidence>
<accession>C6M0Q2</accession>
<dbReference type="SUPFAM" id="SSF53335">
    <property type="entry name" value="S-adenosyl-L-methionine-dependent methyltransferases"/>
    <property type="match status" value="1"/>
</dbReference>
<dbReference type="Pfam" id="PF03848">
    <property type="entry name" value="TehB"/>
    <property type="match status" value="1"/>
</dbReference>
<dbReference type="InterPro" id="IPR015985">
    <property type="entry name" value="TehB-like_dom"/>
</dbReference>
<feature type="domain" description="TehB/YeaR-like" evidence="2">
    <location>
        <begin position="96"/>
        <end position="170"/>
    </location>
</feature>
<dbReference type="InterPro" id="IPR015392">
    <property type="entry name" value="TehB/YeaR-like_dom"/>
</dbReference>
<name>C6M0Q2_NEISI</name>
<dbReference type="NCBIfam" id="NF008405">
    <property type="entry name" value="PRK11207.1"/>
    <property type="match status" value="1"/>
</dbReference>
<dbReference type="eggNOG" id="COG3615">
    <property type="taxonomic scope" value="Bacteria"/>
</dbReference>
<dbReference type="EMBL" id="ACKO02000001">
    <property type="protein sequence ID" value="EET45976.1"/>
    <property type="molecule type" value="Genomic_DNA"/>
</dbReference>
<proteinExistence type="predicted"/>
<dbReference type="GO" id="GO:0005737">
    <property type="term" value="C:cytoplasm"/>
    <property type="evidence" value="ECO:0007669"/>
    <property type="project" value="InterPro"/>
</dbReference>
<dbReference type="NCBIfam" id="NF008992">
    <property type="entry name" value="PRK12335.1"/>
    <property type="match status" value="1"/>
</dbReference>
<dbReference type="STRING" id="490.A6J88_00755"/>
<feature type="domain" description="Tellurite resistance methyltransferase TehB-like" evidence="1">
    <location>
        <begin position="172"/>
        <end position="363"/>
    </location>
</feature>
<comment type="caution">
    <text evidence="3">The sequence shown here is derived from an EMBL/GenBank/DDBJ whole genome shotgun (WGS) entry which is preliminary data.</text>
</comment>
<reference evidence="3" key="1">
    <citation type="submission" date="2009-07" db="EMBL/GenBank/DDBJ databases">
        <authorList>
            <person name="Weinstock G."/>
            <person name="Sodergren E."/>
            <person name="Clifton S."/>
            <person name="Fulton L."/>
            <person name="Fulton B."/>
            <person name="Courtney L."/>
            <person name="Fronick C."/>
            <person name="Harrison M."/>
            <person name="Strong C."/>
            <person name="Farmer C."/>
            <person name="Delahaunty K."/>
            <person name="Markovic C."/>
            <person name="Hall O."/>
            <person name="Minx P."/>
            <person name="Tomlinson C."/>
            <person name="Mitreva M."/>
            <person name="Nelson J."/>
            <person name="Hou S."/>
            <person name="Wollam A."/>
            <person name="Pepin K.H."/>
            <person name="Johnson M."/>
            <person name="Bhonagiri V."/>
            <person name="Nash W.E."/>
            <person name="Warren W."/>
            <person name="Chinwalla A."/>
            <person name="Mardis E.R."/>
            <person name="Wilson R.K."/>
        </authorList>
    </citation>
    <scope>NUCLEOTIDE SEQUENCE [LARGE SCALE GENOMIC DNA]</scope>
    <source>
        <strain evidence="3">ATCC 29256</strain>
    </source>
</reference>
<protein>
    <submittedName>
        <fullName evidence="3">Tellurite resistance protein TehB</fullName>
    </submittedName>
</protein>
<evidence type="ECO:0000259" key="1">
    <source>
        <dbReference type="Pfam" id="PF03848"/>
    </source>
</evidence>
<organism evidence="3 4">
    <name type="scientific">Neisseria sicca ATCC 29256</name>
    <dbReference type="NCBI Taxonomy" id="547045"/>
    <lineage>
        <taxon>Bacteria</taxon>
        <taxon>Pseudomonadati</taxon>
        <taxon>Pseudomonadota</taxon>
        <taxon>Betaproteobacteria</taxon>
        <taxon>Neisseriales</taxon>
        <taxon>Neisseriaceae</taxon>
        <taxon>Neisseria</taxon>
    </lineage>
</organism>
<dbReference type="SUPFAM" id="SSF51197">
    <property type="entry name" value="Clavaminate synthase-like"/>
    <property type="match status" value="1"/>
</dbReference>
<sequence length="369" mass="41165">MGRKNKVGFYTSLPAKNQILENKSDGLPSSPENQVRRAAHKLKISSLQQPDSSNASAGKPIIQCPDQNRHIICTLSKTDWKEPTMDGQMALFCYQELPVWQADEIPDALRVGHAFDEGEWACLNVLQGRLKLTEADNASVELTAEDGDHMIAPQQQFTVEPLTDDTEIKLSLYCAAKDYFNKKYGMSATHSAVVAAENIVPAGKALDMGCGQGRNALFLGLKGFDVTAVDNNPQAVQNVNELARIEGLDVRAVEYDLNAANLQDHFDYIVATVVFMFLYPRFMPQVIADMQAHTNPDGYNLIVSAMDTEDFPCPMPFPFKFKEGELREYYRDWEIAEYKEELGAMHAKDAAGNPIQFKFVTMLAKKPEV</sequence>
<dbReference type="GO" id="GO:0008757">
    <property type="term" value="F:S-adenosylmethionine-dependent methyltransferase activity"/>
    <property type="evidence" value="ECO:0007669"/>
    <property type="project" value="InterPro"/>
</dbReference>
<dbReference type="CDD" id="cd02440">
    <property type="entry name" value="AdoMet_MTases"/>
    <property type="match status" value="1"/>
</dbReference>
<dbReference type="Gene3D" id="3.40.50.150">
    <property type="entry name" value="Vaccinia Virus protein VP39"/>
    <property type="match status" value="1"/>
</dbReference>
<dbReference type="NCBIfam" id="TIGR00477">
    <property type="entry name" value="tehB"/>
    <property type="match status" value="1"/>
</dbReference>
<dbReference type="PANTHER" id="PTHR43861">
    <property type="entry name" value="TRANS-ACONITATE 2-METHYLTRANSFERASE-RELATED"/>
    <property type="match status" value="1"/>
</dbReference>
<dbReference type="Gene3D" id="2.60.120.10">
    <property type="entry name" value="Jelly Rolls"/>
    <property type="match status" value="1"/>
</dbReference>
<dbReference type="eggNOG" id="COG2890">
    <property type="taxonomic scope" value="Bacteria"/>
</dbReference>
<dbReference type="Pfam" id="PF09313">
    <property type="entry name" value="TehB-like"/>
    <property type="match status" value="1"/>
</dbReference>
<dbReference type="AlphaFoldDB" id="C6M0Q2"/>
<evidence type="ECO:0000259" key="2">
    <source>
        <dbReference type="Pfam" id="PF09313"/>
    </source>
</evidence>
<dbReference type="InterPro" id="IPR029063">
    <property type="entry name" value="SAM-dependent_MTases_sf"/>
</dbReference>
<evidence type="ECO:0000313" key="4">
    <source>
        <dbReference type="Proteomes" id="UP000005365"/>
    </source>
</evidence>
<gene>
    <name evidence="3" type="primary">tehB</name>
    <name evidence="3" type="ORF">NEISICOT_00077</name>
</gene>
<dbReference type="InterPro" id="IPR014710">
    <property type="entry name" value="RmlC-like_jellyroll"/>
</dbReference>
<dbReference type="Proteomes" id="UP000005365">
    <property type="component" value="Unassembled WGS sequence"/>
</dbReference>
<keyword evidence="4" id="KW-1185">Reference proteome</keyword>